<dbReference type="InterPro" id="IPR017221">
    <property type="entry name" value="DUF34/NIF3_bac"/>
</dbReference>
<dbReference type="InterPro" id="IPR002678">
    <property type="entry name" value="DUF34/NIF3"/>
</dbReference>
<dbReference type="PANTHER" id="PTHR13799">
    <property type="entry name" value="NGG1 INTERACTING FACTOR 3"/>
    <property type="match status" value="1"/>
</dbReference>
<evidence type="ECO:0000313" key="7">
    <source>
        <dbReference type="Proteomes" id="UP000023561"/>
    </source>
</evidence>
<dbReference type="InterPro" id="IPR036069">
    <property type="entry name" value="DUF34/NIF3_sf"/>
</dbReference>
<feature type="binding site" evidence="5">
    <location>
        <position position="107"/>
    </location>
    <ligand>
        <name>a divalent metal cation</name>
        <dbReference type="ChEBI" id="CHEBI:60240"/>
        <label>1</label>
    </ligand>
</feature>
<evidence type="ECO:0000256" key="3">
    <source>
        <dbReference type="ARBA" id="ARBA00022723"/>
    </source>
</evidence>
<feature type="binding site" evidence="5">
    <location>
        <position position="69"/>
    </location>
    <ligand>
        <name>a divalent metal cation</name>
        <dbReference type="ChEBI" id="CHEBI:60240"/>
        <label>1</label>
    </ligand>
</feature>
<organism evidence="6 7">
    <name type="scientific">Parageobacillus caldoxylosilyticus NBRC 107762</name>
    <dbReference type="NCBI Taxonomy" id="1220594"/>
    <lineage>
        <taxon>Bacteria</taxon>
        <taxon>Bacillati</taxon>
        <taxon>Bacillota</taxon>
        <taxon>Bacilli</taxon>
        <taxon>Bacillales</taxon>
        <taxon>Anoxybacillaceae</taxon>
        <taxon>Saccharococcus</taxon>
    </lineage>
</organism>
<dbReference type="EMBL" id="BAWO01000001">
    <property type="protein sequence ID" value="GAJ38097.1"/>
    <property type="molecule type" value="Genomic_DNA"/>
</dbReference>
<gene>
    <name evidence="6" type="ORF">GCA01S_001_00420</name>
</gene>
<reference evidence="6 7" key="1">
    <citation type="submission" date="2014-04" db="EMBL/GenBank/DDBJ databases">
        <title>Whole genome shotgun sequence of Geobacillus caldoxylosilyticus NBRC 107762.</title>
        <authorList>
            <person name="Hosoyama A."/>
            <person name="Hosoyama Y."/>
            <person name="Katano-Makiyama Y."/>
            <person name="Tsuchikane K."/>
            <person name="Ohji S."/>
            <person name="Ichikawa N."/>
            <person name="Yamazoe A."/>
            <person name="Fujita N."/>
        </authorList>
    </citation>
    <scope>NUCLEOTIDE SEQUENCE [LARGE SCALE GENOMIC DNA]</scope>
    <source>
        <strain evidence="6 7">NBRC 107762</strain>
    </source>
</reference>
<dbReference type="OrthoDB" id="9792792at2"/>
<comment type="caution">
    <text evidence="6">The sequence shown here is derived from an EMBL/GenBank/DDBJ whole genome shotgun (WGS) entry which is preliminary data.</text>
</comment>
<dbReference type="RefSeq" id="WP_042406253.1">
    <property type="nucleotide sequence ID" value="NZ_BAWO01000001.1"/>
</dbReference>
<proteinExistence type="inferred from homology"/>
<dbReference type="PIRSF" id="PIRSF037489">
    <property type="entry name" value="UCP037489_NIF3_YqfO"/>
    <property type="match status" value="1"/>
</dbReference>
<dbReference type="FunFam" id="3.40.1390.30:FF:000001">
    <property type="entry name" value="GTP cyclohydrolase 1 type 2"/>
    <property type="match status" value="1"/>
</dbReference>
<name>A0A023DAK5_9BACL</name>
<sequence length="373" mass="40834">MNKLPYGYEIIGLLERLAPKHLAMEGDRIGLQIGTLNKPVKKVMVALDVLEEVIDEAITEGVDFIIAHHPPLYRPLKQLVTDQAQGRMIEKCLKHNIAIYAAHTNLDIANGGVNDWLAEALGLEQVEVLVPTYEEPLKKLVVYVPKTHADLVREAIGNAGAGHIGNYSHCTFNGHGIGTFLPLEGANPFIGKAGELEKVEEVRIETIVPASLQHKVISAMLQAHPYEEVAYDIYPLENKGKTFGLGRIGRLSSAMTLAEFAEHVKKTLDVSAVRVVGNLQDTIQKVAVVGGDGNKYISQAKSAGADVYVTGDVYYHVAHDAMMLGLNIVDPGHNVEKVMKQGVARFLEAEFAKRQFAADVYISKVHTDPFTFV</sequence>
<dbReference type="GO" id="GO:0046872">
    <property type="term" value="F:metal ion binding"/>
    <property type="evidence" value="ECO:0007669"/>
    <property type="project" value="UniProtKB-UniRule"/>
</dbReference>
<dbReference type="GO" id="GO:0005737">
    <property type="term" value="C:cytoplasm"/>
    <property type="evidence" value="ECO:0007669"/>
    <property type="project" value="TreeGrafter"/>
</dbReference>
<accession>A0A023DAK5</accession>
<evidence type="ECO:0000256" key="2">
    <source>
        <dbReference type="ARBA" id="ARBA00022112"/>
    </source>
</evidence>
<dbReference type="PANTHER" id="PTHR13799:SF14">
    <property type="entry name" value="GTP CYCLOHYDROLASE 1 TYPE 2 HOMOLOG"/>
    <property type="match status" value="1"/>
</dbReference>
<protein>
    <recommendedName>
        <fullName evidence="2 4">GTP cyclohydrolase 1 type 2 homolog</fullName>
    </recommendedName>
</protein>
<comment type="similarity">
    <text evidence="1 4">Belongs to the GTP cyclohydrolase I type 2/NIF3 family.</text>
</comment>
<dbReference type="SUPFAM" id="SSF102705">
    <property type="entry name" value="NIF3 (NGG1p interacting factor 3)-like"/>
    <property type="match status" value="1"/>
</dbReference>
<dbReference type="NCBIfam" id="TIGR00486">
    <property type="entry name" value="YbgI_SA1388"/>
    <property type="match status" value="1"/>
</dbReference>
<evidence type="ECO:0000256" key="5">
    <source>
        <dbReference type="PIRSR" id="PIRSR602678-1"/>
    </source>
</evidence>
<feature type="binding site" evidence="5">
    <location>
        <position position="333"/>
    </location>
    <ligand>
        <name>a divalent metal cation</name>
        <dbReference type="ChEBI" id="CHEBI:60240"/>
        <label>1</label>
    </ligand>
</feature>
<keyword evidence="7" id="KW-1185">Reference proteome</keyword>
<dbReference type="Gene3D" id="3.30.70.120">
    <property type="match status" value="1"/>
</dbReference>
<dbReference type="AlphaFoldDB" id="A0A023DAK5"/>
<evidence type="ECO:0000256" key="4">
    <source>
        <dbReference type="PIRNR" id="PIRNR037489"/>
    </source>
</evidence>
<keyword evidence="3 4" id="KW-0479">Metal-binding</keyword>
<dbReference type="FunFam" id="3.30.70.120:FF:000006">
    <property type="entry name" value="GTP cyclohydrolase 1 type 2 homolog"/>
    <property type="match status" value="1"/>
</dbReference>
<dbReference type="Gene3D" id="3.40.1390.30">
    <property type="entry name" value="NIF3 (NGG1p interacting factor 3)-like"/>
    <property type="match status" value="1"/>
</dbReference>
<evidence type="ECO:0000256" key="1">
    <source>
        <dbReference type="ARBA" id="ARBA00006964"/>
    </source>
</evidence>
<feature type="binding site" evidence="5">
    <location>
        <position position="68"/>
    </location>
    <ligand>
        <name>a divalent metal cation</name>
        <dbReference type="ChEBI" id="CHEBI:60240"/>
        <label>1</label>
    </ligand>
</feature>
<dbReference type="Proteomes" id="UP000023561">
    <property type="component" value="Unassembled WGS sequence"/>
</dbReference>
<evidence type="ECO:0000313" key="6">
    <source>
        <dbReference type="EMBL" id="GAJ38097.1"/>
    </source>
</evidence>
<dbReference type="Pfam" id="PF01784">
    <property type="entry name" value="DUF34_NIF3"/>
    <property type="match status" value="1"/>
</dbReference>
<feature type="binding site" evidence="5">
    <location>
        <position position="336"/>
    </location>
    <ligand>
        <name>a divalent metal cation</name>
        <dbReference type="ChEBI" id="CHEBI:60240"/>
        <label>1</label>
    </ligand>
</feature>
<dbReference type="InterPro" id="IPR015867">
    <property type="entry name" value="N-reg_PII/ATP_PRibTrfase_C"/>
</dbReference>